<keyword evidence="2" id="KW-1185">Reference proteome</keyword>
<dbReference type="Pfam" id="PF19788">
    <property type="entry name" value="DUF6272"/>
    <property type="match status" value="1"/>
</dbReference>
<dbReference type="NCBIfam" id="NF038264">
    <property type="entry name" value="kinase_SiaB"/>
    <property type="match status" value="1"/>
</dbReference>
<gene>
    <name evidence="1" type="primary">siaB</name>
    <name evidence="1" type="ORF">ACFOOG_13005</name>
</gene>
<dbReference type="RefSeq" id="WP_380697206.1">
    <property type="nucleotide sequence ID" value="NZ_JBHRYR010000003.1"/>
</dbReference>
<protein>
    <submittedName>
        <fullName evidence="1">Biofilm regulation protein kinase SiaB</fullName>
        <ecNumber evidence="1">2.7.1.-</ecNumber>
    </submittedName>
</protein>
<dbReference type="EC" id="2.7.1.-" evidence="1"/>
<evidence type="ECO:0000313" key="1">
    <source>
        <dbReference type="EMBL" id="MFC3853755.1"/>
    </source>
</evidence>
<organism evidence="1 2">
    <name type="scientific">Saccharospirillum mangrovi</name>
    <dbReference type="NCBI Taxonomy" id="2161747"/>
    <lineage>
        <taxon>Bacteria</taxon>
        <taxon>Pseudomonadati</taxon>
        <taxon>Pseudomonadota</taxon>
        <taxon>Gammaproteobacteria</taxon>
        <taxon>Oceanospirillales</taxon>
        <taxon>Saccharospirillaceae</taxon>
        <taxon>Saccharospirillum</taxon>
    </lineage>
</organism>
<evidence type="ECO:0000313" key="2">
    <source>
        <dbReference type="Proteomes" id="UP001595617"/>
    </source>
</evidence>
<dbReference type="NCBIfam" id="NF038262">
    <property type="entry name" value="SiaB_fam_kinase"/>
    <property type="match status" value="1"/>
</dbReference>
<keyword evidence="1" id="KW-0418">Kinase</keyword>
<accession>A0ABV8A309</accession>
<dbReference type="GO" id="GO:0016301">
    <property type="term" value="F:kinase activity"/>
    <property type="evidence" value="ECO:0007669"/>
    <property type="project" value="UniProtKB-KW"/>
</dbReference>
<dbReference type="InterPro" id="IPR046239">
    <property type="entry name" value="DUF6272"/>
</dbReference>
<dbReference type="EMBL" id="JBHRYR010000003">
    <property type="protein sequence ID" value="MFC3853755.1"/>
    <property type="molecule type" value="Genomic_DNA"/>
</dbReference>
<name>A0ABV8A309_9GAMM</name>
<comment type="caution">
    <text evidence="1">The sequence shown here is derived from an EMBL/GenBank/DDBJ whole genome shotgun (WGS) entry which is preliminary data.</text>
</comment>
<keyword evidence="1" id="KW-0808">Transferase</keyword>
<proteinExistence type="predicted"/>
<dbReference type="Proteomes" id="UP001595617">
    <property type="component" value="Unassembled WGS sequence"/>
</dbReference>
<reference evidence="2" key="1">
    <citation type="journal article" date="2019" name="Int. J. Syst. Evol. Microbiol.">
        <title>The Global Catalogue of Microorganisms (GCM) 10K type strain sequencing project: providing services to taxonomists for standard genome sequencing and annotation.</title>
        <authorList>
            <consortium name="The Broad Institute Genomics Platform"/>
            <consortium name="The Broad Institute Genome Sequencing Center for Infectious Disease"/>
            <person name="Wu L."/>
            <person name="Ma J."/>
        </authorList>
    </citation>
    <scope>NUCLEOTIDE SEQUENCE [LARGE SCALE GENOMIC DNA]</scope>
    <source>
        <strain evidence="2">IBRC 10765</strain>
    </source>
</reference>
<sequence>MACILLRGRFMLLQQLLSIRQEFNEKQILLCFNGPISRSLIEEIGTALRNYLTEDQVGPSVSTDVFGIYIELTQNIRHYSQMRGYADMEGSATVVVARHGEAQYSVLAGNVIERTDGVALMEQVQALAAMDKVSLKAAYKKQLRAPREHEGASGAGLGLLDVARKSTEPLRCHLVETPDGKAFFSLLAVV</sequence>